<dbReference type="AlphaFoldDB" id="A0A410PW23"/>
<evidence type="ECO:0000313" key="5">
    <source>
        <dbReference type="EMBL" id="QAT43115.1"/>
    </source>
</evidence>
<dbReference type="PANTHER" id="PTHR30349">
    <property type="entry name" value="PHAGE INTEGRASE-RELATED"/>
    <property type="match status" value="1"/>
</dbReference>
<accession>A0A410PW23</accession>
<dbReference type="PANTHER" id="PTHR30349:SF41">
    <property type="entry name" value="INTEGRASE_RECOMBINASE PROTEIN MJ0367-RELATED"/>
    <property type="match status" value="1"/>
</dbReference>
<organism evidence="5 6">
    <name type="scientific">Aminipila luticellarii</name>
    <dbReference type="NCBI Taxonomy" id="2507160"/>
    <lineage>
        <taxon>Bacteria</taxon>
        <taxon>Bacillati</taxon>
        <taxon>Bacillota</taxon>
        <taxon>Clostridia</taxon>
        <taxon>Peptostreptococcales</taxon>
        <taxon>Anaerovoracaceae</taxon>
        <taxon>Aminipila</taxon>
    </lineage>
</organism>
<dbReference type="Pfam" id="PF00589">
    <property type="entry name" value="Phage_integrase"/>
    <property type="match status" value="1"/>
</dbReference>
<dbReference type="PROSITE" id="PS51898">
    <property type="entry name" value="TYR_RECOMBINASE"/>
    <property type="match status" value="1"/>
</dbReference>
<dbReference type="GO" id="GO:0006310">
    <property type="term" value="P:DNA recombination"/>
    <property type="evidence" value="ECO:0007669"/>
    <property type="project" value="UniProtKB-KW"/>
</dbReference>
<keyword evidence="2" id="KW-0238">DNA-binding</keyword>
<dbReference type="InterPro" id="IPR013762">
    <property type="entry name" value="Integrase-like_cat_sf"/>
</dbReference>
<dbReference type="KEGG" id="amij:EQM06_07620"/>
<gene>
    <name evidence="5" type="ORF">EQM06_07620</name>
</gene>
<dbReference type="InterPro" id="IPR050090">
    <property type="entry name" value="Tyrosine_recombinase_XerCD"/>
</dbReference>
<feature type="domain" description="Tyr recombinase" evidence="4">
    <location>
        <begin position="158"/>
        <end position="361"/>
    </location>
</feature>
<keyword evidence="3" id="KW-0233">DNA recombination</keyword>
<dbReference type="Gene3D" id="1.10.443.10">
    <property type="entry name" value="Intergrase catalytic core"/>
    <property type="match status" value="1"/>
</dbReference>
<reference evidence="5 6" key="1">
    <citation type="submission" date="2019-01" db="EMBL/GenBank/DDBJ databases">
        <title>Draft genomes of a novel of Aminipila strains.</title>
        <authorList>
            <person name="Ma S."/>
        </authorList>
    </citation>
    <scope>NUCLEOTIDE SEQUENCE [LARGE SCALE GENOMIC DNA]</scope>
    <source>
        <strain evidence="6">JN-39</strain>
    </source>
</reference>
<name>A0A410PW23_9FIRM</name>
<dbReference type="GO" id="GO:0015074">
    <property type="term" value="P:DNA integration"/>
    <property type="evidence" value="ECO:0007669"/>
    <property type="project" value="InterPro"/>
</dbReference>
<evidence type="ECO:0000259" key="4">
    <source>
        <dbReference type="PROSITE" id="PS51898"/>
    </source>
</evidence>
<evidence type="ECO:0000256" key="3">
    <source>
        <dbReference type="ARBA" id="ARBA00023172"/>
    </source>
</evidence>
<evidence type="ECO:0000313" key="6">
    <source>
        <dbReference type="Proteomes" id="UP000287601"/>
    </source>
</evidence>
<proteinExistence type="inferred from homology"/>
<dbReference type="GO" id="GO:0003677">
    <property type="term" value="F:DNA binding"/>
    <property type="evidence" value="ECO:0007669"/>
    <property type="project" value="UniProtKB-KW"/>
</dbReference>
<dbReference type="RefSeq" id="WP_128745764.1">
    <property type="nucleotide sequence ID" value="NZ_CP035281.1"/>
</dbReference>
<evidence type="ECO:0000256" key="1">
    <source>
        <dbReference type="ARBA" id="ARBA00008857"/>
    </source>
</evidence>
<comment type="similarity">
    <text evidence="1">Belongs to the 'phage' integrase family.</text>
</comment>
<dbReference type="EMBL" id="CP035281">
    <property type="protein sequence ID" value="QAT43115.1"/>
    <property type="molecule type" value="Genomic_DNA"/>
</dbReference>
<dbReference type="SUPFAM" id="SSF56349">
    <property type="entry name" value="DNA breaking-rejoining enzymes"/>
    <property type="match status" value="1"/>
</dbReference>
<evidence type="ECO:0000256" key="2">
    <source>
        <dbReference type="ARBA" id="ARBA00023125"/>
    </source>
</evidence>
<dbReference type="InterPro" id="IPR002104">
    <property type="entry name" value="Integrase_catalytic"/>
</dbReference>
<dbReference type="Proteomes" id="UP000287601">
    <property type="component" value="Chromosome"/>
</dbReference>
<dbReference type="Gene3D" id="1.10.150.130">
    <property type="match status" value="1"/>
</dbReference>
<dbReference type="CDD" id="cd01189">
    <property type="entry name" value="INT_ICEBs1_C_like"/>
    <property type="match status" value="1"/>
</dbReference>
<dbReference type="OrthoDB" id="111144at2"/>
<dbReference type="InterPro" id="IPR010998">
    <property type="entry name" value="Integrase_recombinase_N"/>
</dbReference>
<keyword evidence="6" id="KW-1185">Reference proteome</keyword>
<dbReference type="InterPro" id="IPR011010">
    <property type="entry name" value="DNA_brk_join_enz"/>
</dbReference>
<protein>
    <submittedName>
        <fullName evidence="5">Site-specific integrase</fullName>
    </submittedName>
</protein>
<sequence length="388" mass="45148">MARRGENVYKRKDGRWEGRILKSDGKYHSIYAKTYKEIKEKKNNYQEKGVYQEEVNHSSKNSAELFEVWLETEIAGRVKPSTYGSYYFVMQNYVIPFFNRNGHERITELSASQFVKSIKDNLSLAESYKRKIISVFKLALKEILKDSKEYSLIERNIKLPKSECDAVQVFSIMEQRKIESTILDWEDQRAMGILLCFYTGIRLGELCGLRWGDMDLEAGTMVIMRTVSRIKNFQPGGKKTMLFIGRPKSQKSIRKIPLPDFLLKLIAPFKMQSLNEEDYVFSGTDIPMDPRTYQKMYKRILSKAGVQDRKFHAIRHTFATRALELGIDIKTLSEILGHSNVSITLNIYAHSLMEQKKLAIDRFNVMHMKHMHSPSITPSGRYETQSFK</sequence>